<dbReference type="GO" id="GO:0016020">
    <property type="term" value="C:membrane"/>
    <property type="evidence" value="ECO:0007669"/>
    <property type="project" value="InterPro"/>
</dbReference>
<feature type="transmembrane region" description="Helical" evidence="1">
    <location>
        <begin position="12"/>
        <end position="32"/>
    </location>
</feature>
<keyword evidence="1" id="KW-0812">Transmembrane</keyword>
<keyword evidence="3" id="KW-0808">Transferase</keyword>
<sequence>MHPLLLGRLRAALYFGAWLGIGALLTALMVLLEPRPLVHAIAFTGPMILVYAFDCLSAWWVCRAHPLGLTPPLRLAGNLLGAALLSSAVWVALGALWAGVLLRAGIGPGRAVIPRDLTLVFVSGVLLYAESIVVHYFLLAFESARAAERRVLESQVSAREAELRALRAQLHPHFLFNSLNSISSLTGPDPEAARRMCQMLGDFLRMSLGLGARERVALEEELALAERYLAIEQVRFGARLGFEKRVEPETRRCLVPPLLIQPLIENAVKHGVADRVEGGEVKIEVRRRGGALEVTVENPRDPEAPPRRGSGLGLENVRRRLDALDPRTTRVDVFREPDRFRVVLTLPAVEDDTGGRDGA</sequence>
<dbReference type="InterPro" id="IPR036890">
    <property type="entry name" value="HATPase_C_sf"/>
</dbReference>
<dbReference type="SUPFAM" id="SSF55874">
    <property type="entry name" value="ATPase domain of HSP90 chaperone/DNA topoisomerase II/histidine kinase"/>
    <property type="match status" value="1"/>
</dbReference>
<keyword evidence="3" id="KW-0418">Kinase</keyword>
<dbReference type="Gene3D" id="3.30.565.10">
    <property type="entry name" value="Histidine kinase-like ATPase, C-terminal domain"/>
    <property type="match status" value="1"/>
</dbReference>
<dbReference type="Pfam" id="PF06580">
    <property type="entry name" value="His_kinase"/>
    <property type="match status" value="1"/>
</dbReference>
<feature type="transmembrane region" description="Helical" evidence="1">
    <location>
        <begin position="73"/>
        <end position="97"/>
    </location>
</feature>
<dbReference type="InterPro" id="IPR050640">
    <property type="entry name" value="Bact_2-comp_sensor_kinase"/>
</dbReference>
<dbReference type="Proteomes" id="UP000320184">
    <property type="component" value="Unassembled WGS sequence"/>
</dbReference>
<keyword evidence="1" id="KW-1133">Transmembrane helix</keyword>
<feature type="domain" description="Signal transduction histidine kinase internal region" evidence="2">
    <location>
        <begin position="161"/>
        <end position="240"/>
    </location>
</feature>
<organism evidence="3 4">
    <name type="scientific">Eiseniibacteriota bacterium</name>
    <dbReference type="NCBI Taxonomy" id="2212470"/>
    <lineage>
        <taxon>Bacteria</taxon>
        <taxon>Candidatus Eiseniibacteriota</taxon>
    </lineage>
</organism>
<dbReference type="GO" id="GO:0000155">
    <property type="term" value="F:phosphorelay sensor kinase activity"/>
    <property type="evidence" value="ECO:0007669"/>
    <property type="project" value="InterPro"/>
</dbReference>
<gene>
    <name evidence="3" type="ORF">E6K73_00485</name>
</gene>
<dbReference type="AlphaFoldDB" id="A0A538SRP2"/>
<feature type="transmembrane region" description="Helical" evidence="1">
    <location>
        <begin position="38"/>
        <end position="61"/>
    </location>
</feature>
<dbReference type="PANTHER" id="PTHR34220">
    <property type="entry name" value="SENSOR HISTIDINE KINASE YPDA"/>
    <property type="match status" value="1"/>
</dbReference>
<keyword evidence="1" id="KW-0472">Membrane</keyword>
<protein>
    <submittedName>
        <fullName evidence="3">Sensor histidine kinase</fullName>
    </submittedName>
</protein>
<reference evidence="3 4" key="1">
    <citation type="journal article" date="2019" name="Nat. Microbiol.">
        <title>Mediterranean grassland soil C-N compound turnover is dependent on rainfall and depth, and is mediated by genomically divergent microorganisms.</title>
        <authorList>
            <person name="Diamond S."/>
            <person name="Andeer P.F."/>
            <person name="Li Z."/>
            <person name="Crits-Christoph A."/>
            <person name="Burstein D."/>
            <person name="Anantharaman K."/>
            <person name="Lane K.R."/>
            <person name="Thomas B.C."/>
            <person name="Pan C."/>
            <person name="Northen T.R."/>
            <person name="Banfield J.F."/>
        </authorList>
    </citation>
    <scope>NUCLEOTIDE SEQUENCE [LARGE SCALE GENOMIC DNA]</scope>
    <source>
        <strain evidence="3">WS_3</strain>
    </source>
</reference>
<evidence type="ECO:0000313" key="3">
    <source>
        <dbReference type="EMBL" id="TMQ54031.1"/>
    </source>
</evidence>
<dbReference type="InterPro" id="IPR010559">
    <property type="entry name" value="Sig_transdc_His_kin_internal"/>
</dbReference>
<comment type="caution">
    <text evidence="3">The sequence shown here is derived from an EMBL/GenBank/DDBJ whole genome shotgun (WGS) entry which is preliminary data.</text>
</comment>
<feature type="transmembrane region" description="Helical" evidence="1">
    <location>
        <begin position="117"/>
        <end position="141"/>
    </location>
</feature>
<dbReference type="PANTHER" id="PTHR34220:SF7">
    <property type="entry name" value="SENSOR HISTIDINE KINASE YPDA"/>
    <property type="match status" value="1"/>
</dbReference>
<proteinExistence type="predicted"/>
<evidence type="ECO:0000313" key="4">
    <source>
        <dbReference type="Proteomes" id="UP000320184"/>
    </source>
</evidence>
<evidence type="ECO:0000256" key="1">
    <source>
        <dbReference type="SAM" id="Phobius"/>
    </source>
</evidence>
<dbReference type="EMBL" id="VBOT01000004">
    <property type="protein sequence ID" value="TMQ54031.1"/>
    <property type="molecule type" value="Genomic_DNA"/>
</dbReference>
<name>A0A538SRP2_UNCEI</name>
<accession>A0A538SRP2</accession>
<evidence type="ECO:0000259" key="2">
    <source>
        <dbReference type="Pfam" id="PF06580"/>
    </source>
</evidence>